<dbReference type="InterPro" id="IPR023198">
    <property type="entry name" value="PGP-like_dom2"/>
</dbReference>
<reference evidence="1 2" key="1">
    <citation type="submission" date="2018-05" db="EMBL/GenBank/DDBJ databases">
        <title>Amnibacterium sp. M8JJ-5, whole genome shotgun sequence.</title>
        <authorList>
            <person name="Tuo L."/>
        </authorList>
    </citation>
    <scope>NUCLEOTIDE SEQUENCE [LARGE SCALE GENOMIC DNA]</scope>
    <source>
        <strain evidence="1 2">M8JJ-5</strain>
    </source>
</reference>
<dbReference type="OrthoDB" id="9797743at2"/>
<dbReference type="EMBL" id="QEOP01000002">
    <property type="protein sequence ID" value="PVZ94610.1"/>
    <property type="molecule type" value="Genomic_DNA"/>
</dbReference>
<dbReference type="InterPro" id="IPR036412">
    <property type="entry name" value="HAD-like_sf"/>
</dbReference>
<dbReference type="PANTHER" id="PTHR18901:SF38">
    <property type="entry name" value="PSEUDOURIDINE-5'-PHOSPHATASE"/>
    <property type="match status" value="1"/>
</dbReference>
<dbReference type="InterPro" id="IPR006439">
    <property type="entry name" value="HAD-SF_hydro_IA"/>
</dbReference>
<dbReference type="Gene3D" id="3.40.50.1000">
    <property type="entry name" value="HAD superfamily/HAD-like"/>
    <property type="match status" value="1"/>
</dbReference>
<sequence>MTSDLPSAVLWDMDGTLVDSEPYWFEAQSELIESFGGSWTDEEALELVGAGLWVTADTMQRKGIPWDADRIVDHLTDEVMVRIRRQVPWRPGARELLASARAAGVPCAMVTMSIRRMAELVAESLSVELADDDLFVTLVTGDEVTEPKPHPEAYLLAAELLEVDPSRCVAIEDSPTGAAAAVAAGAATIGVPHIVPITGSARLTVWPTLEGRTVTDLADVLAGHSSRVGDEERSA</sequence>
<dbReference type="Proteomes" id="UP000244893">
    <property type="component" value="Unassembled WGS sequence"/>
</dbReference>
<dbReference type="InterPro" id="IPR023214">
    <property type="entry name" value="HAD_sf"/>
</dbReference>
<dbReference type="CDD" id="cd07505">
    <property type="entry name" value="HAD_BPGM-like"/>
    <property type="match status" value="1"/>
</dbReference>
<dbReference type="NCBIfam" id="TIGR01509">
    <property type="entry name" value="HAD-SF-IA-v3"/>
    <property type="match status" value="1"/>
</dbReference>
<keyword evidence="2" id="KW-1185">Reference proteome</keyword>
<dbReference type="AlphaFoldDB" id="A0A2V1HUH4"/>
<evidence type="ECO:0000313" key="2">
    <source>
        <dbReference type="Proteomes" id="UP000244893"/>
    </source>
</evidence>
<proteinExistence type="predicted"/>
<dbReference type="PANTHER" id="PTHR18901">
    <property type="entry name" value="2-DEOXYGLUCOSE-6-PHOSPHATE PHOSPHATASE 2"/>
    <property type="match status" value="1"/>
</dbReference>
<gene>
    <name evidence="1" type="ORF">DDQ50_13015</name>
</gene>
<dbReference type="RefSeq" id="WP_116757121.1">
    <property type="nucleotide sequence ID" value="NZ_JBHUEX010000001.1"/>
</dbReference>
<evidence type="ECO:0000313" key="1">
    <source>
        <dbReference type="EMBL" id="PVZ94610.1"/>
    </source>
</evidence>
<comment type="caution">
    <text evidence="1">The sequence shown here is derived from an EMBL/GenBank/DDBJ whole genome shotgun (WGS) entry which is preliminary data.</text>
</comment>
<dbReference type="SFLD" id="SFLDG01129">
    <property type="entry name" value="C1.5:_HAD__Beta-PGM__Phosphata"/>
    <property type="match status" value="1"/>
</dbReference>
<dbReference type="Pfam" id="PF00702">
    <property type="entry name" value="Hydrolase"/>
    <property type="match status" value="1"/>
</dbReference>
<dbReference type="PRINTS" id="PR00413">
    <property type="entry name" value="HADHALOGNASE"/>
</dbReference>
<accession>A0A2V1HUH4</accession>
<dbReference type="Gene3D" id="1.10.150.240">
    <property type="entry name" value="Putative phosphatase, domain 2"/>
    <property type="match status" value="1"/>
</dbReference>
<dbReference type="SFLD" id="SFLDS00003">
    <property type="entry name" value="Haloacid_Dehalogenase"/>
    <property type="match status" value="1"/>
</dbReference>
<dbReference type="SUPFAM" id="SSF56784">
    <property type="entry name" value="HAD-like"/>
    <property type="match status" value="1"/>
</dbReference>
<dbReference type="GO" id="GO:0016787">
    <property type="term" value="F:hydrolase activity"/>
    <property type="evidence" value="ECO:0007669"/>
    <property type="project" value="UniProtKB-KW"/>
</dbReference>
<keyword evidence="1" id="KW-0378">Hydrolase</keyword>
<protein>
    <submittedName>
        <fullName evidence="1">Hydrolase</fullName>
    </submittedName>
</protein>
<name>A0A2V1HUH4_9MICO</name>
<organism evidence="1 2">
    <name type="scientific">Amnibacterium flavum</name>
    <dbReference type="NCBI Taxonomy" id="2173173"/>
    <lineage>
        <taxon>Bacteria</taxon>
        <taxon>Bacillati</taxon>
        <taxon>Actinomycetota</taxon>
        <taxon>Actinomycetes</taxon>
        <taxon>Micrococcales</taxon>
        <taxon>Microbacteriaceae</taxon>
        <taxon>Amnibacterium</taxon>
    </lineage>
</organism>